<protein>
    <submittedName>
        <fullName evidence="5">Putative transcriptional regulatory protein, Crp/Fnr family</fullName>
    </submittedName>
</protein>
<evidence type="ECO:0000256" key="1">
    <source>
        <dbReference type="ARBA" id="ARBA00023015"/>
    </source>
</evidence>
<proteinExistence type="predicted"/>
<evidence type="ECO:0000256" key="3">
    <source>
        <dbReference type="ARBA" id="ARBA00023163"/>
    </source>
</evidence>
<accession>A0A1Y5Q3L4</accession>
<dbReference type="Gene3D" id="1.10.10.10">
    <property type="entry name" value="Winged helix-like DNA-binding domain superfamily/Winged helix DNA-binding domain"/>
    <property type="match status" value="1"/>
</dbReference>
<keyword evidence="1" id="KW-0805">Transcription regulation</keyword>
<dbReference type="InterPro" id="IPR012318">
    <property type="entry name" value="HTH_CRP"/>
</dbReference>
<dbReference type="GO" id="GO:0003677">
    <property type="term" value="F:DNA binding"/>
    <property type="evidence" value="ECO:0007669"/>
    <property type="project" value="UniProtKB-KW"/>
</dbReference>
<dbReference type="InterPro" id="IPR036390">
    <property type="entry name" value="WH_DNA-bd_sf"/>
</dbReference>
<dbReference type="Pfam" id="PF00027">
    <property type="entry name" value="cNMP_binding"/>
    <property type="match status" value="1"/>
</dbReference>
<keyword evidence="2" id="KW-0238">DNA-binding</keyword>
<evidence type="ECO:0000256" key="2">
    <source>
        <dbReference type="ARBA" id="ARBA00023125"/>
    </source>
</evidence>
<dbReference type="RefSeq" id="WP_295320597.1">
    <property type="nucleotide sequence ID" value="NZ_LT598653.1"/>
</dbReference>
<dbReference type="InterPro" id="IPR014710">
    <property type="entry name" value="RmlC-like_jellyroll"/>
</dbReference>
<dbReference type="Gene3D" id="2.60.120.10">
    <property type="entry name" value="Jelly Rolls"/>
    <property type="match status" value="1"/>
</dbReference>
<keyword evidence="3" id="KW-0804">Transcription</keyword>
<sequence>MTGAYSVTFGRILNRLLSPRERLLWEASLARNARDYAKGADIVREGERPAALRIILSGWAQKYKQLPDGRRQILALLLPGQPCDLDLFTVVRTDHSLSAVRRLTIAEIGRQEAITLVRQCPNLAQFLCWSEIVTAAIQREWTINIGQRNAIERVAQLMCEIFARQQGIPASGGGECDFLLTQWQLAEATGLTQVHVNRTVQELRRRCSVELRNLRLFIPDFAQLASIAAFNANYLHLDEAEPAVDRAAALFGGGGAG</sequence>
<evidence type="ECO:0000313" key="5">
    <source>
        <dbReference type="EMBL" id="SBV34064.1"/>
    </source>
</evidence>
<organism evidence="5">
    <name type="scientific">uncultured Sphingopyxis sp</name>
    <dbReference type="NCBI Taxonomy" id="310581"/>
    <lineage>
        <taxon>Bacteria</taxon>
        <taxon>Pseudomonadati</taxon>
        <taxon>Pseudomonadota</taxon>
        <taxon>Alphaproteobacteria</taxon>
        <taxon>Sphingomonadales</taxon>
        <taxon>Sphingomonadaceae</taxon>
        <taxon>Sphingopyxis</taxon>
        <taxon>environmental samples</taxon>
    </lineage>
</organism>
<dbReference type="Pfam" id="PF13545">
    <property type="entry name" value="HTH_Crp_2"/>
    <property type="match status" value="1"/>
</dbReference>
<dbReference type="CDD" id="cd00038">
    <property type="entry name" value="CAP_ED"/>
    <property type="match status" value="1"/>
</dbReference>
<dbReference type="SUPFAM" id="SSF46785">
    <property type="entry name" value="Winged helix' DNA-binding domain"/>
    <property type="match status" value="1"/>
</dbReference>
<dbReference type="SMART" id="SM00100">
    <property type="entry name" value="cNMP"/>
    <property type="match status" value="1"/>
</dbReference>
<evidence type="ECO:0000259" key="4">
    <source>
        <dbReference type="PROSITE" id="PS51063"/>
    </source>
</evidence>
<dbReference type="SUPFAM" id="SSF51206">
    <property type="entry name" value="cAMP-binding domain-like"/>
    <property type="match status" value="1"/>
</dbReference>
<dbReference type="InterPro" id="IPR036388">
    <property type="entry name" value="WH-like_DNA-bd_sf"/>
</dbReference>
<reference evidence="5" key="1">
    <citation type="submission" date="2016-03" db="EMBL/GenBank/DDBJ databases">
        <authorList>
            <person name="Ploux O."/>
        </authorList>
    </citation>
    <scope>NUCLEOTIDE SEQUENCE</scope>
    <source>
        <strain evidence="5">UC10</strain>
    </source>
</reference>
<dbReference type="AlphaFoldDB" id="A0A1Y5Q3L4"/>
<feature type="domain" description="HTH crp-type" evidence="4">
    <location>
        <begin position="148"/>
        <end position="222"/>
    </location>
</feature>
<dbReference type="InterPro" id="IPR000595">
    <property type="entry name" value="cNMP-bd_dom"/>
</dbReference>
<dbReference type="PROSITE" id="PS51063">
    <property type="entry name" value="HTH_CRP_2"/>
    <property type="match status" value="1"/>
</dbReference>
<dbReference type="KEGG" id="sphu:SPPYR_2944"/>
<dbReference type="EMBL" id="LT598653">
    <property type="protein sequence ID" value="SBV34064.1"/>
    <property type="molecule type" value="Genomic_DNA"/>
</dbReference>
<dbReference type="GO" id="GO:0006355">
    <property type="term" value="P:regulation of DNA-templated transcription"/>
    <property type="evidence" value="ECO:0007669"/>
    <property type="project" value="InterPro"/>
</dbReference>
<dbReference type="InterPro" id="IPR018490">
    <property type="entry name" value="cNMP-bd_dom_sf"/>
</dbReference>
<gene>
    <name evidence="5" type="ORF">SPPYR_2944</name>
</gene>
<name>A0A1Y5Q3L4_9SPHN</name>